<keyword evidence="2" id="KW-1185">Reference proteome</keyword>
<dbReference type="RefSeq" id="WP_188752838.1">
    <property type="nucleotide sequence ID" value="NZ_BMIK01000015.1"/>
</dbReference>
<dbReference type="InterPro" id="IPR016181">
    <property type="entry name" value="Acyl_CoA_acyltransferase"/>
</dbReference>
<protein>
    <recommendedName>
        <fullName evidence="3">N-acetyltransferase domain-containing protein</fullName>
    </recommendedName>
</protein>
<reference evidence="2" key="1">
    <citation type="journal article" date="2019" name="Int. J. Syst. Evol. Microbiol.">
        <title>The Global Catalogue of Microorganisms (GCM) 10K type strain sequencing project: providing services to taxonomists for standard genome sequencing and annotation.</title>
        <authorList>
            <consortium name="The Broad Institute Genomics Platform"/>
            <consortium name="The Broad Institute Genome Sequencing Center for Infectious Disease"/>
            <person name="Wu L."/>
            <person name="Ma J."/>
        </authorList>
    </citation>
    <scope>NUCLEOTIDE SEQUENCE [LARGE SCALE GENOMIC DNA]</scope>
    <source>
        <strain evidence="2">CGMCC 1.15342</strain>
    </source>
</reference>
<accession>A0ABQ1MHF3</accession>
<dbReference type="Gene3D" id="3.40.630.30">
    <property type="match status" value="1"/>
</dbReference>
<proteinExistence type="predicted"/>
<sequence>MNSLSFRSLQAIEEPETCKKFIEGHRKVLEVYGITMITSNNAKWSEHPNTYVIVAESPDDGAVLGGVRLQIADADFNLPIVDAVGKVDARIVDIVNNQHGRIAEACGLWNSREIAGMGVSFFLLRAAIALAYRLQVDVLYALAAPVTVEMCENAGFEIERNLGKDGFFNYPKLGLVATAMKIDDLENLPNATEVDRDHIFDVREVPQQTTEIMGPKGRLSVKYILK</sequence>
<gene>
    <name evidence="1" type="ORF">GCM10011386_35780</name>
</gene>
<name>A0ABQ1MHF3_9SPHI</name>
<evidence type="ECO:0000313" key="1">
    <source>
        <dbReference type="EMBL" id="GGC40567.1"/>
    </source>
</evidence>
<dbReference type="Proteomes" id="UP000597338">
    <property type="component" value="Unassembled WGS sequence"/>
</dbReference>
<comment type="caution">
    <text evidence="1">The sequence shown here is derived from an EMBL/GenBank/DDBJ whole genome shotgun (WGS) entry which is preliminary data.</text>
</comment>
<evidence type="ECO:0008006" key="3">
    <source>
        <dbReference type="Google" id="ProtNLM"/>
    </source>
</evidence>
<evidence type="ECO:0000313" key="2">
    <source>
        <dbReference type="Proteomes" id="UP000597338"/>
    </source>
</evidence>
<organism evidence="1 2">
    <name type="scientific">Parapedobacter defluvii</name>
    <dbReference type="NCBI Taxonomy" id="2045106"/>
    <lineage>
        <taxon>Bacteria</taxon>
        <taxon>Pseudomonadati</taxon>
        <taxon>Bacteroidota</taxon>
        <taxon>Sphingobacteriia</taxon>
        <taxon>Sphingobacteriales</taxon>
        <taxon>Sphingobacteriaceae</taxon>
        <taxon>Parapedobacter</taxon>
    </lineage>
</organism>
<dbReference type="EMBL" id="BMIK01000015">
    <property type="protein sequence ID" value="GGC40567.1"/>
    <property type="molecule type" value="Genomic_DNA"/>
</dbReference>
<dbReference type="SUPFAM" id="SSF55729">
    <property type="entry name" value="Acyl-CoA N-acyltransferases (Nat)"/>
    <property type="match status" value="1"/>
</dbReference>